<reference evidence="1 2" key="1">
    <citation type="submission" date="2019-02" db="EMBL/GenBank/DDBJ databases">
        <title>Genomic Encyclopedia of Type Strains, Phase IV (KMG-IV): sequencing the most valuable type-strain genomes for metagenomic binning, comparative biology and taxonomic classification.</title>
        <authorList>
            <person name="Goeker M."/>
        </authorList>
    </citation>
    <scope>NUCLEOTIDE SEQUENCE [LARGE SCALE GENOMIC DNA]</scope>
    <source>
        <strain evidence="1 2">DSM 16618</strain>
    </source>
</reference>
<evidence type="ECO:0000313" key="1">
    <source>
        <dbReference type="EMBL" id="RZS65422.1"/>
    </source>
</evidence>
<accession>A0A4Q7MFB0</accession>
<gene>
    <name evidence="1" type="ORF">EV679_3215</name>
</gene>
<dbReference type="EMBL" id="SGWZ01000006">
    <property type="protein sequence ID" value="RZS65422.1"/>
    <property type="molecule type" value="Genomic_DNA"/>
</dbReference>
<proteinExistence type="predicted"/>
<dbReference type="Proteomes" id="UP000292039">
    <property type="component" value="Unassembled WGS sequence"/>
</dbReference>
<organism evidence="1 2">
    <name type="scientific">Kerstersia gyiorum</name>
    <dbReference type="NCBI Taxonomy" id="206506"/>
    <lineage>
        <taxon>Bacteria</taxon>
        <taxon>Pseudomonadati</taxon>
        <taxon>Pseudomonadota</taxon>
        <taxon>Betaproteobacteria</taxon>
        <taxon>Burkholderiales</taxon>
        <taxon>Alcaligenaceae</taxon>
        <taxon>Kerstersia</taxon>
    </lineage>
</organism>
<comment type="caution">
    <text evidence="1">The sequence shown here is derived from an EMBL/GenBank/DDBJ whole genome shotgun (WGS) entry which is preliminary data.</text>
</comment>
<evidence type="ECO:0000313" key="2">
    <source>
        <dbReference type="Proteomes" id="UP000292039"/>
    </source>
</evidence>
<protein>
    <submittedName>
        <fullName evidence="1">Uncharacterized protein</fullName>
    </submittedName>
</protein>
<sequence length="31" mass="3393">MVLALLPEDEGHGLGRLLLSQVVEALRHLGR</sequence>
<dbReference type="AlphaFoldDB" id="A0A4Q7MFB0"/>
<feature type="non-terminal residue" evidence="1">
    <location>
        <position position="31"/>
    </location>
</feature>
<name>A0A4Q7MFB0_9BURK</name>